<dbReference type="CDD" id="cd00093">
    <property type="entry name" value="HTH_XRE"/>
    <property type="match status" value="1"/>
</dbReference>
<dbReference type="InterPro" id="IPR001387">
    <property type="entry name" value="Cro/C1-type_HTH"/>
</dbReference>
<dbReference type="GO" id="GO:0003677">
    <property type="term" value="F:DNA binding"/>
    <property type="evidence" value="ECO:0007669"/>
    <property type="project" value="InterPro"/>
</dbReference>
<proteinExistence type="predicted"/>
<dbReference type="EMBL" id="LKLP01000119">
    <property type="protein sequence ID" value="KSU05820.1"/>
    <property type="molecule type" value="Genomic_DNA"/>
</dbReference>
<evidence type="ECO:0000313" key="3">
    <source>
        <dbReference type="Proteomes" id="UP000054230"/>
    </source>
</evidence>
<dbReference type="Pfam" id="PF01381">
    <property type="entry name" value="HTH_3"/>
    <property type="match status" value="1"/>
</dbReference>
<dbReference type="RefSeq" id="WP_058210491.1">
    <property type="nucleotide sequence ID" value="NZ_LKLP01000119.1"/>
</dbReference>
<gene>
    <name evidence="2" type="ORF">LMG8520_2406</name>
</gene>
<evidence type="ECO:0000313" key="2">
    <source>
        <dbReference type="EMBL" id="KSU05820.1"/>
    </source>
</evidence>
<protein>
    <recommendedName>
        <fullName evidence="1">HTH cro/C1-type domain-containing protein</fullName>
    </recommendedName>
</protein>
<dbReference type="InterPro" id="IPR010982">
    <property type="entry name" value="Lambda_DNA-bd_dom_sf"/>
</dbReference>
<reference evidence="3" key="1">
    <citation type="submission" date="2015-10" db="EMBL/GenBank/DDBJ databases">
        <title>Draft Genome Sequences of 11 Lactococcus lactis subspecies cremoris strains.</title>
        <authorList>
            <person name="Wels M."/>
            <person name="Backus L."/>
            <person name="Boekhorst J."/>
            <person name="Dijkstra A."/>
            <person name="Beerthuizen M."/>
            <person name="Kelly W."/>
            <person name="Siezen R."/>
            <person name="Bachmann H."/>
            <person name="Van Hijum S."/>
        </authorList>
    </citation>
    <scope>NUCLEOTIDE SEQUENCE [LARGE SCALE GENOMIC DNA]</scope>
    <source>
        <strain evidence="3">LMG8520</strain>
    </source>
</reference>
<dbReference type="SUPFAM" id="SSF47413">
    <property type="entry name" value="lambda repressor-like DNA-binding domains"/>
    <property type="match status" value="1"/>
</dbReference>
<dbReference type="PATRIC" id="fig|1360.106.peg.1164"/>
<organism evidence="2 3">
    <name type="scientific">Lactococcus lactis subsp. lactis</name>
    <name type="common">Streptococcus lactis</name>
    <dbReference type="NCBI Taxonomy" id="1360"/>
    <lineage>
        <taxon>Bacteria</taxon>
        <taxon>Bacillati</taxon>
        <taxon>Bacillota</taxon>
        <taxon>Bacilli</taxon>
        <taxon>Lactobacillales</taxon>
        <taxon>Streptococcaceae</taxon>
        <taxon>Lactococcus</taxon>
    </lineage>
</organism>
<feature type="domain" description="HTH cro/C1-type" evidence="1">
    <location>
        <begin position="7"/>
        <end position="43"/>
    </location>
</feature>
<name>A0A0V8CWX4_LACLL</name>
<accession>A0A0V8CWX4</accession>
<dbReference type="PROSITE" id="PS50943">
    <property type="entry name" value="HTH_CROC1"/>
    <property type="match status" value="1"/>
</dbReference>
<evidence type="ECO:0000259" key="1">
    <source>
        <dbReference type="PROSITE" id="PS50943"/>
    </source>
</evidence>
<sequence>MNFSERLRTLRLKAGYTQIELAKMINLNSQGAYGKYERGVGTPLPDDEPLCLPKRLKQLRLQLLFNRKQLQTM</sequence>
<dbReference type="Gene3D" id="1.10.260.40">
    <property type="entry name" value="lambda repressor-like DNA-binding domains"/>
    <property type="match status" value="1"/>
</dbReference>
<dbReference type="Proteomes" id="UP000054230">
    <property type="component" value="Unassembled WGS sequence"/>
</dbReference>
<comment type="caution">
    <text evidence="2">The sequence shown here is derived from an EMBL/GenBank/DDBJ whole genome shotgun (WGS) entry which is preliminary data.</text>
</comment>
<dbReference type="AlphaFoldDB" id="A0A0V8CWX4"/>